<organism evidence="3 4">
    <name type="scientific">Pararhodobacter aggregans</name>
    <dbReference type="NCBI Taxonomy" id="404875"/>
    <lineage>
        <taxon>Bacteria</taxon>
        <taxon>Pseudomonadati</taxon>
        <taxon>Pseudomonadota</taxon>
        <taxon>Alphaproteobacteria</taxon>
        <taxon>Rhodobacterales</taxon>
        <taxon>Paracoccaceae</taxon>
        <taxon>Pararhodobacter</taxon>
    </lineage>
</organism>
<dbReference type="InterPro" id="IPR050445">
    <property type="entry name" value="Bact_polysacc_biosynth/exp"/>
</dbReference>
<evidence type="ECO:0000256" key="2">
    <source>
        <dbReference type="SAM" id="Phobius"/>
    </source>
</evidence>
<keyword evidence="3" id="KW-0813">Transport</keyword>
<dbReference type="GO" id="GO:0004713">
    <property type="term" value="F:protein tyrosine kinase activity"/>
    <property type="evidence" value="ECO:0007669"/>
    <property type="project" value="TreeGrafter"/>
</dbReference>
<evidence type="ECO:0000313" key="4">
    <source>
        <dbReference type="Proteomes" id="UP000244810"/>
    </source>
</evidence>
<keyword evidence="2" id="KW-0812">Transmembrane</keyword>
<keyword evidence="2" id="KW-0472">Membrane</keyword>
<protein>
    <submittedName>
        <fullName evidence="3">Sugar transporter</fullName>
    </submittedName>
</protein>
<dbReference type="PANTHER" id="PTHR32309:SF13">
    <property type="entry name" value="FERRIC ENTEROBACTIN TRANSPORT PROTEIN FEPE"/>
    <property type="match status" value="1"/>
</dbReference>
<proteinExistence type="predicted"/>
<reference evidence="3 4" key="1">
    <citation type="journal article" date="2011" name="Syst. Appl. Microbiol.">
        <title>Defluviimonas denitrificans gen. nov., sp. nov., and Pararhodobacter aggregans gen. nov., sp. nov., non-phototrophic Rhodobacteraceae from the biofilter of a marine aquaculture.</title>
        <authorList>
            <person name="Foesel B.U."/>
            <person name="Drake H.L."/>
            <person name="Schramm A."/>
        </authorList>
    </citation>
    <scope>NUCLEOTIDE SEQUENCE [LARGE SCALE GENOMIC DNA]</scope>
    <source>
        <strain evidence="3 4">D1-19</strain>
    </source>
</reference>
<dbReference type="PANTHER" id="PTHR32309">
    <property type="entry name" value="TYROSINE-PROTEIN KINASE"/>
    <property type="match status" value="1"/>
</dbReference>
<accession>A0A2T7UNZ5</accession>
<comment type="caution">
    <text evidence="3">The sequence shown here is derived from an EMBL/GenBank/DDBJ whole genome shotgun (WGS) entry which is preliminary data.</text>
</comment>
<dbReference type="AlphaFoldDB" id="A0A2T7UNZ5"/>
<gene>
    <name evidence="3" type="ORF">DDE23_16990</name>
</gene>
<dbReference type="EMBL" id="QDDR01000009">
    <property type="protein sequence ID" value="PVE46450.1"/>
    <property type="molecule type" value="Genomic_DNA"/>
</dbReference>
<keyword evidence="1" id="KW-0175">Coiled coil</keyword>
<keyword evidence="2" id="KW-1133">Transmembrane helix</keyword>
<feature type="transmembrane region" description="Helical" evidence="2">
    <location>
        <begin position="326"/>
        <end position="348"/>
    </location>
</feature>
<dbReference type="GO" id="GO:0005886">
    <property type="term" value="C:plasma membrane"/>
    <property type="evidence" value="ECO:0007669"/>
    <property type="project" value="TreeGrafter"/>
</dbReference>
<evidence type="ECO:0000256" key="1">
    <source>
        <dbReference type="SAM" id="Coils"/>
    </source>
</evidence>
<evidence type="ECO:0000313" key="3">
    <source>
        <dbReference type="EMBL" id="PVE46450.1"/>
    </source>
</evidence>
<name>A0A2T7UNZ5_9RHOB</name>
<feature type="coiled-coil region" evidence="1">
    <location>
        <begin position="159"/>
        <end position="186"/>
    </location>
</feature>
<dbReference type="Proteomes" id="UP000244810">
    <property type="component" value="Unassembled WGS sequence"/>
</dbReference>
<sequence length="352" mass="39583">MLPTALATIYLYLLARDQYASTTGFTVRSEESASASDLMGGLSAFVGGGTSSNTDVLFAFIHSQQLVERVQAELDFRGHYSAHWDTDPVFSIWPSASIEDLVWFWNRVVTVSYDKNSGLMDVQVRAGDAETARRIAQVVVAESEAMINALNEQARRDSMANAERDLEEALTRLRSAREDLASFRARTQIVDPQADIEGRMGVINGLQQQLAQALVDYDLLLQTTADSDPRVRQAERRIEVIRERIGEERRNFATQDVTVFDTDYPRLIAQFESLMVNQEFAERTYTAALAALDAARSNAQRKSLYLATYVRPTLAEQAVYPRRLQVVLLTLMFLTLAWSALALVYYSLRDRG</sequence>
<keyword evidence="4" id="KW-1185">Reference proteome</keyword>
<keyword evidence="3" id="KW-0762">Sugar transport</keyword>